<keyword evidence="7 10" id="KW-0472">Membrane</keyword>
<accession>A0A420XQJ0</accession>
<sequence length="319" mass="33280">MSASAASSHDPGCNPSAWMHRLVLAGLAVVGAAVAGYLTLVETDVLSHAWDPFTGDGSDRVLHSSFSSSLPFPDAGLGLLAYLAEVVLALVGPEDRWRRMPWVVLVFDAVLLGAATGGLVLLVVQAAVVHHYCTLCLVSTGISVTALGLSRLRESRAALRRLRQQPRADRVDALLHWPGTAPPVGAVRIAEARAMTAASLTALDGAALVVLPISAYAFTEPGVDAVWRDLVLGTALVLWGVAGLRAPLRARRSGGGTLLAGGVLIGSALLFDGQPDGVLALRWWTEVSAGLVALVAGGTQLLSTAWARHLVRQRGIPGR</sequence>
<evidence type="ECO:0000256" key="2">
    <source>
        <dbReference type="ARBA" id="ARBA00006214"/>
    </source>
</evidence>
<evidence type="ECO:0000256" key="3">
    <source>
        <dbReference type="ARBA" id="ARBA00022692"/>
    </source>
</evidence>
<keyword evidence="9" id="KW-0676">Redox-active center</keyword>
<feature type="transmembrane region" description="Helical" evidence="10">
    <location>
        <begin position="255"/>
        <end position="271"/>
    </location>
</feature>
<evidence type="ECO:0000256" key="9">
    <source>
        <dbReference type="ARBA" id="ARBA00023284"/>
    </source>
</evidence>
<reference evidence="12 13" key="1">
    <citation type="submission" date="2018-10" db="EMBL/GenBank/DDBJ databases">
        <title>Genomic Encyclopedia of Archaeal and Bacterial Type Strains, Phase II (KMG-II): from individual species to whole genera.</title>
        <authorList>
            <person name="Goeker M."/>
        </authorList>
    </citation>
    <scope>NUCLEOTIDE SEQUENCE [LARGE SCALE GENOMIC DNA]</scope>
    <source>
        <strain evidence="12 13">RP-AC37</strain>
    </source>
</reference>
<feature type="transmembrane region" description="Helical" evidence="10">
    <location>
        <begin position="103"/>
        <end position="123"/>
    </location>
</feature>
<keyword evidence="3 10" id="KW-0812">Transmembrane</keyword>
<feature type="transmembrane region" description="Helical" evidence="10">
    <location>
        <begin position="129"/>
        <end position="152"/>
    </location>
</feature>
<feature type="transmembrane region" description="Helical" evidence="10">
    <location>
        <begin position="230"/>
        <end position="248"/>
    </location>
</feature>
<dbReference type="Pfam" id="PF07884">
    <property type="entry name" value="VKOR"/>
    <property type="match status" value="1"/>
</dbReference>
<feature type="transmembrane region" description="Helical" evidence="10">
    <location>
        <begin position="291"/>
        <end position="311"/>
    </location>
</feature>
<comment type="subcellular location">
    <subcellularLocation>
        <location evidence="1">Membrane</location>
        <topology evidence="1">Multi-pass membrane protein</topology>
    </subcellularLocation>
</comment>
<dbReference type="SMART" id="SM00756">
    <property type="entry name" value="VKc"/>
    <property type="match status" value="1"/>
</dbReference>
<gene>
    <name evidence="12" type="ORF">CLV35_2034</name>
</gene>
<dbReference type="InterPro" id="IPR038354">
    <property type="entry name" value="VKOR_sf"/>
</dbReference>
<evidence type="ECO:0000256" key="7">
    <source>
        <dbReference type="ARBA" id="ARBA00023136"/>
    </source>
</evidence>
<dbReference type="InParanoid" id="A0A420XQJ0"/>
<dbReference type="InterPro" id="IPR012932">
    <property type="entry name" value="VKOR"/>
</dbReference>
<feature type="domain" description="Vitamin K epoxide reductase" evidence="11">
    <location>
        <begin position="17"/>
        <end position="154"/>
    </location>
</feature>
<evidence type="ECO:0000256" key="1">
    <source>
        <dbReference type="ARBA" id="ARBA00004141"/>
    </source>
</evidence>
<proteinExistence type="inferred from homology"/>
<feature type="transmembrane region" description="Helical" evidence="10">
    <location>
        <begin position="21"/>
        <end position="40"/>
    </location>
</feature>
<feature type="transmembrane region" description="Helical" evidence="10">
    <location>
        <begin position="75"/>
        <end position="91"/>
    </location>
</feature>
<feature type="transmembrane region" description="Helical" evidence="10">
    <location>
        <begin position="197"/>
        <end position="218"/>
    </location>
</feature>
<evidence type="ECO:0000256" key="8">
    <source>
        <dbReference type="ARBA" id="ARBA00023157"/>
    </source>
</evidence>
<evidence type="ECO:0000256" key="10">
    <source>
        <dbReference type="SAM" id="Phobius"/>
    </source>
</evidence>
<dbReference type="Proteomes" id="UP000281955">
    <property type="component" value="Unassembled WGS sequence"/>
</dbReference>
<dbReference type="GO" id="GO:0016491">
    <property type="term" value="F:oxidoreductase activity"/>
    <property type="evidence" value="ECO:0007669"/>
    <property type="project" value="UniProtKB-KW"/>
</dbReference>
<evidence type="ECO:0000313" key="12">
    <source>
        <dbReference type="EMBL" id="RKS75563.1"/>
    </source>
</evidence>
<evidence type="ECO:0000259" key="11">
    <source>
        <dbReference type="SMART" id="SM00756"/>
    </source>
</evidence>
<organism evidence="12 13">
    <name type="scientific">Motilibacter peucedani</name>
    <dbReference type="NCBI Taxonomy" id="598650"/>
    <lineage>
        <taxon>Bacteria</taxon>
        <taxon>Bacillati</taxon>
        <taxon>Actinomycetota</taxon>
        <taxon>Actinomycetes</taxon>
        <taxon>Motilibacterales</taxon>
        <taxon>Motilibacteraceae</taxon>
        <taxon>Motilibacter</taxon>
    </lineage>
</organism>
<dbReference type="AlphaFoldDB" id="A0A420XQJ0"/>
<evidence type="ECO:0000256" key="5">
    <source>
        <dbReference type="ARBA" id="ARBA00022989"/>
    </source>
</evidence>
<dbReference type="RefSeq" id="WP_121193320.1">
    <property type="nucleotide sequence ID" value="NZ_RBWV01000011.1"/>
</dbReference>
<comment type="caution">
    <text evidence="12">The sequence shown here is derived from an EMBL/GenBank/DDBJ whole genome shotgun (WGS) entry which is preliminary data.</text>
</comment>
<evidence type="ECO:0000256" key="4">
    <source>
        <dbReference type="ARBA" id="ARBA00022719"/>
    </source>
</evidence>
<protein>
    <submittedName>
        <fullName evidence="12">Vitamin K epoxide reductase family protein</fullName>
    </submittedName>
</protein>
<comment type="similarity">
    <text evidence="2">Belongs to the VKOR family.</text>
</comment>
<dbReference type="GO" id="GO:0048038">
    <property type="term" value="F:quinone binding"/>
    <property type="evidence" value="ECO:0007669"/>
    <property type="project" value="UniProtKB-KW"/>
</dbReference>
<keyword evidence="8" id="KW-1015">Disulfide bond</keyword>
<dbReference type="Gene3D" id="1.20.1440.130">
    <property type="entry name" value="VKOR domain"/>
    <property type="match status" value="1"/>
</dbReference>
<evidence type="ECO:0000313" key="13">
    <source>
        <dbReference type="Proteomes" id="UP000281955"/>
    </source>
</evidence>
<keyword evidence="5 10" id="KW-1133">Transmembrane helix</keyword>
<evidence type="ECO:0000256" key="6">
    <source>
        <dbReference type="ARBA" id="ARBA00023002"/>
    </source>
</evidence>
<dbReference type="GO" id="GO:0016020">
    <property type="term" value="C:membrane"/>
    <property type="evidence" value="ECO:0007669"/>
    <property type="project" value="UniProtKB-SubCell"/>
</dbReference>
<dbReference type="OrthoDB" id="9814124at2"/>
<name>A0A420XQJ0_9ACTN</name>
<keyword evidence="13" id="KW-1185">Reference proteome</keyword>
<keyword evidence="6" id="KW-0560">Oxidoreductase</keyword>
<keyword evidence="4" id="KW-0874">Quinone</keyword>
<dbReference type="EMBL" id="RBWV01000011">
    <property type="protein sequence ID" value="RKS75563.1"/>
    <property type="molecule type" value="Genomic_DNA"/>
</dbReference>